<dbReference type="RefSeq" id="WP_160335084.1">
    <property type="nucleotide sequence ID" value="NZ_CALPCR010000001.1"/>
</dbReference>
<sequence length="300" mass="32951">MNFFTRHVRPEWALVMVTALWGASFILLSISLKGLSPALLVALRFIGGALVMALILRSRLLNLRKEDWIAGFSAGSCIFLGYFLQTVGLQTISSSISAFLTALYVPFVPLFQLILFRKRPGLIVSCGILTAFLGMILIMDPSRISFSGNFGEWITIASACFCALEILVLSHFANKCDPMLFCFTQLSTVAMWSTLYCLTFEDIRFAPTGATFICLAILIGMIAFNQFAMSWAQKSVSATRAVLIYTLEPVFAGLIGWLVGEHMGWNTLAGGALVVLSILVSSWLPGYLKSRKRLNPSEAS</sequence>
<feature type="domain" description="EamA" evidence="7">
    <location>
        <begin position="14"/>
        <end position="139"/>
    </location>
</feature>
<evidence type="ECO:0000256" key="1">
    <source>
        <dbReference type="ARBA" id="ARBA00004651"/>
    </source>
</evidence>
<dbReference type="OrthoDB" id="9804865at2"/>
<dbReference type="EMBL" id="WSRP01000013">
    <property type="protein sequence ID" value="MVX56650.1"/>
    <property type="molecule type" value="Genomic_DNA"/>
</dbReference>
<feature type="transmembrane region" description="Helical" evidence="6">
    <location>
        <begin position="122"/>
        <end position="141"/>
    </location>
</feature>
<evidence type="ECO:0000256" key="6">
    <source>
        <dbReference type="SAM" id="Phobius"/>
    </source>
</evidence>
<comment type="caution">
    <text evidence="8">The sequence shown here is derived from an EMBL/GenBank/DDBJ whole genome shotgun (WGS) entry which is preliminary data.</text>
</comment>
<evidence type="ECO:0000259" key="7">
    <source>
        <dbReference type="Pfam" id="PF00892"/>
    </source>
</evidence>
<name>A0A6L6YG46_9BURK</name>
<feature type="transmembrane region" description="Helical" evidence="6">
    <location>
        <begin position="96"/>
        <end position="115"/>
    </location>
</feature>
<feature type="transmembrane region" description="Helical" evidence="6">
    <location>
        <begin position="38"/>
        <end position="56"/>
    </location>
</feature>
<dbReference type="InterPro" id="IPR051258">
    <property type="entry name" value="Diverse_Substrate_Transporter"/>
</dbReference>
<keyword evidence="4 6" id="KW-1133">Transmembrane helix</keyword>
<evidence type="ECO:0000256" key="5">
    <source>
        <dbReference type="ARBA" id="ARBA00023136"/>
    </source>
</evidence>
<comment type="subcellular location">
    <subcellularLocation>
        <location evidence="1">Cell membrane</location>
        <topology evidence="1">Multi-pass membrane protein</topology>
    </subcellularLocation>
</comment>
<keyword evidence="2" id="KW-1003">Cell membrane</keyword>
<dbReference type="GO" id="GO:0005886">
    <property type="term" value="C:plasma membrane"/>
    <property type="evidence" value="ECO:0007669"/>
    <property type="project" value="UniProtKB-SubCell"/>
</dbReference>
<proteinExistence type="predicted"/>
<feature type="transmembrane region" description="Helical" evidence="6">
    <location>
        <begin position="68"/>
        <end position="84"/>
    </location>
</feature>
<dbReference type="PANTHER" id="PTHR42920">
    <property type="entry name" value="OS03G0707200 PROTEIN-RELATED"/>
    <property type="match status" value="1"/>
</dbReference>
<protein>
    <submittedName>
        <fullName evidence="8">EamA family transporter</fullName>
    </submittedName>
</protein>
<evidence type="ECO:0000256" key="4">
    <source>
        <dbReference type="ARBA" id="ARBA00022989"/>
    </source>
</evidence>
<organism evidence="8 9">
    <name type="scientific">Parasutterella muris</name>
    <dbReference type="NCBI Taxonomy" id="2565572"/>
    <lineage>
        <taxon>Bacteria</taxon>
        <taxon>Pseudomonadati</taxon>
        <taxon>Pseudomonadota</taxon>
        <taxon>Betaproteobacteria</taxon>
        <taxon>Burkholderiales</taxon>
        <taxon>Sutterellaceae</taxon>
        <taxon>Parasutterella</taxon>
    </lineage>
</organism>
<dbReference type="Proteomes" id="UP000472580">
    <property type="component" value="Unassembled WGS sequence"/>
</dbReference>
<keyword evidence="3 6" id="KW-0812">Transmembrane</keyword>
<evidence type="ECO:0000256" key="2">
    <source>
        <dbReference type="ARBA" id="ARBA00022475"/>
    </source>
</evidence>
<feature type="transmembrane region" description="Helical" evidence="6">
    <location>
        <begin position="153"/>
        <end position="173"/>
    </location>
</feature>
<feature type="transmembrane region" description="Helical" evidence="6">
    <location>
        <begin position="210"/>
        <end position="229"/>
    </location>
</feature>
<dbReference type="SUPFAM" id="SSF103481">
    <property type="entry name" value="Multidrug resistance efflux transporter EmrE"/>
    <property type="match status" value="2"/>
</dbReference>
<evidence type="ECO:0000256" key="3">
    <source>
        <dbReference type="ARBA" id="ARBA00022692"/>
    </source>
</evidence>
<feature type="domain" description="EamA" evidence="7">
    <location>
        <begin position="150"/>
        <end position="282"/>
    </location>
</feature>
<dbReference type="InterPro" id="IPR037185">
    <property type="entry name" value="EmrE-like"/>
</dbReference>
<dbReference type="InterPro" id="IPR000620">
    <property type="entry name" value="EamA_dom"/>
</dbReference>
<feature type="transmembrane region" description="Helical" evidence="6">
    <location>
        <begin position="265"/>
        <end position="284"/>
    </location>
</feature>
<evidence type="ECO:0000313" key="8">
    <source>
        <dbReference type="EMBL" id="MVX56650.1"/>
    </source>
</evidence>
<feature type="transmembrane region" description="Helical" evidence="6">
    <location>
        <begin position="12"/>
        <end position="32"/>
    </location>
</feature>
<feature type="transmembrane region" description="Helical" evidence="6">
    <location>
        <begin position="241"/>
        <end position="259"/>
    </location>
</feature>
<gene>
    <name evidence="8" type="ORF">E5987_05435</name>
</gene>
<reference evidence="8 9" key="1">
    <citation type="submission" date="2019-12" db="EMBL/GenBank/DDBJ databases">
        <title>Microbes associate with the intestines of laboratory mice.</title>
        <authorList>
            <person name="Navarre W."/>
            <person name="Wong E."/>
        </authorList>
    </citation>
    <scope>NUCLEOTIDE SEQUENCE [LARGE SCALE GENOMIC DNA]</scope>
    <source>
        <strain evidence="8 9">NM82_D38</strain>
    </source>
</reference>
<evidence type="ECO:0000313" key="9">
    <source>
        <dbReference type="Proteomes" id="UP000472580"/>
    </source>
</evidence>
<keyword evidence="9" id="KW-1185">Reference proteome</keyword>
<dbReference type="AlphaFoldDB" id="A0A6L6YG46"/>
<accession>A0A6L6YG46</accession>
<feature type="transmembrane region" description="Helical" evidence="6">
    <location>
        <begin position="180"/>
        <end position="198"/>
    </location>
</feature>
<dbReference type="Pfam" id="PF00892">
    <property type="entry name" value="EamA"/>
    <property type="match status" value="2"/>
</dbReference>
<keyword evidence="5 6" id="KW-0472">Membrane</keyword>
<dbReference type="PANTHER" id="PTHR42920:SF5">
    <property type="entry name" value="EAMA DOMAIN-CONTAINING PROTEIN"/>
    <property type="match status" value="1"/>
</dbReference>